<dbReference type="InterPro" id="IPR050137">
    <property type="entry name" value="PyrR_bifunctional"/>
</dbReference>
<dbReference type="Pfam" id="PF14681">
    <property type="entry name" value="UPRTase"/>
    <property type="match status" value="1"/>
</dbReference>
<dbReference type="InterPro" id="IPR029057">
    <property type="entry name" value="PRTase-like"/>
</dbReference>
<accession>A0ABN1MUC3</accession>
<dbReference type="EMBL" id="BAAAFH010000022">
    <property type="protein sequence ID" value="GAA0876451.1"/>
    <property type="molecule type" value="Genomic_DNA"/>
</dbReference>
<evidence type="ECO:0000313" key="3">
    <source>
        <dbReference type="Proteomes" id="UP001501126"/>
    </source>
</evidence>
<dbReference type="PANTHER" id="PTHR11608:SF0">
    <property type="entry name" value="BIFUNCTIONAL PROTEIN PYRR"/>
    <property type="match status" value="1"/>
</dbReference>
<keyword evidence="2" id="KW-0328">Glycosyltransferase</keyword>
<dbReference type="NCBIfam" id="NF001097">
    <property type="entry name" value="PRK00129.1"/>
    <property type="match status" value="1"/>
</dbReference>
<dbReference type="RefSeq" id="WP_343789311.1">
    <property type="nucleotide sequence ID" value="NZ_BAAAFH010000022.1"/>
</dbReference>
<feature type="domain" description="Phosphoribosyltransferase" evidence="1">
    <location>
        <begin position="15"/>
        <end position="212"/>
    </location>
</feature>
<sequence length="217" mass="24403">MVYDLSQHGGVFNTFVAELRDERIQQDPMRFRRNLERIGEVLAYELSKKLPMEDKMVTTPLGQKEMKVIREQPLIASILRAGLPMHQGVLNYFDRSDSAFISAYRKHKNSEDYDIKVEYMACPGIDKRDLIICDPMLATGSSMVMVYKSLLMNGTPRSVHVVTAIATQEAIDYTRRHLPDTACIWVGGIDTELTAQSYIVPGLGDAGDLAFGEKLQA</sequence>
<reference evidence="2 3" key="1">
    <citation type="journal article" date="2019" name="Int. J. Syst. Evol. Microbiol.">
        <title>The Global Catalogue of Microorganisms (GCM) 10K type strain sequencing project: providing services to taxonomists for standard genome sequencing and annotation.</title>
        <authorList>
            <consortium name="The Broad Institute Genomics Platform"/>
            <consortium name="The Broad Institute Genome Sequencing Center for Infectious Disease"/>
            <person name="Wu L."/>
            <person name="Ma J."/>
        </authorList>
    </citation>
    <scope>NUCLEOTIDE SEQUENCE [LARGE SCALE GENOMIC DNA]</scope>
    <source>
        <strain evidence="2 3">JCM 16083</strain>
    </source>
</reference>
<dbReference type="Proteomes" id="UP001501126">
    <property type="component" value="Unassembled WGS sequence"/>
</dbReference>
<protein>
    <submittedName>
        <fullName evidence="2">Uracil phosphoribosyltransferase</fullName>
    </submittedName>
</protein>
<name>A0ABN1MUC3_9FLAO</name>
<dbReference type="InterPro" id="IPR000836">
    <property type="entry name" value="PRTase_dom"/>
</dbReference>
<dbReference type="PANTHER" id="PTHR11608">
    <property type="entry name" value="BIFUNCTIONAL PROTEIN PYRR"/>
    <property type="match status" value="1"/>
</dbReference>
<dbReference type="SUPFAM" id="SSF53271">
    <property type="entry name" value="PRTase-like"/>
    <property type="match status" value="1"/>
</dbReference>
<comment type="caution">
    <text evidence="2">The sequence shown here is derived from an EMBL/GenBank/DDBJ whole genome shotgun (WGS) entry which is preliminary data.</text>
</comment>
<dbReference type="Gene3D" id="3.40.50.2020">
    <property type="match status" value="1"/>
</dbReference>
<evidence type="ECO:0000313" key="2">
    <source>
        <dbReference type="EMBL" id="GAA0876451.1"/>
    </source>
</evidence>
<gene>
    <name evidence="2" type="primary">upp</name>
    <name evidence="2" type="ORF">GCM10009118_28610</name>
</gene>
<keyword evidence="3" id="KW-1185">Reference proteome</keyword>
<proteinExistence type="predicted"/>
<keyword evidence="2" id="KW-0808">Transferase</keyword>
<dbReference type="GO" id="GO:0016757">
    <property type="term" value="F:glycosyltransferase activity"/>
    <property type="evidence" value="ECO:0007669"/>
    <property type="project" value="UniProtKB-KW"/>
</dbReference>
<evidence type="ECO:0000259" key="1">
    <source>
        <dbReference type="Pfam" id="PF14681"/>
    </source>
</evidence>
<dbReference type="CDD" id="cd06223">
    <property type="entry name" value="PRTases_typeI"/>
    <property type="match status" value="1"/>
</dbReference>
<organism evidence="2 3">
    <name type="scientific">Wandonia haliotis</name>
    <dbReference type="NCBI Taxonomy" id="574963"/>
    <lineage>
        <taxon>Bacteria</taxon>
        <taxon>Pseudomonadati</taxon>
        <taxon>Bacteroidota</taxon>
        <taxon>Flavobacteriia</taxon>
        <taxon>Flavobacteriales</taxon>
        <taxon>Crocinitomicaceae</taxon>
        <taxon>Wandonia</taxon>
    </lineage>
</organism>